<sequence>MIRKPRHPRTAQYGVIRAAHVTSVGRRRAPAAPARGVTASPPSRG</sequence>
<feature type="region of interest" description="Disordered" evidence="1">
    <location>
        <begin position="1"/>
        <end position="45"/>
    </location>
</feature>
<reference evidence="2" key="1">
    <citation type="submission" date="2009-05" db="EMBL/GenBank/DDBJ databases">
        <authorList>
            <person name="Harkins D.M."/>
            <person name="DeShazer D."/>
            <person name="Woods D.E."/>
            <person name="Brinkac L.M."/>
            <person name="Brown K.A."/>
            <person name="Hung G.C."/>
            <person name="Tuanyok A."/>
            <person name="Zhang B."/>
            <person name="Nierman W.C."/>
        </authorList>
    </citation>
    <scope>NUCLEOTIDE SEQUENCE [LARGE SCALE GENOMIC DNA]</scope>
    <source>
        <strain evidence="2">1710a</strain>
    </source>
</reference>
<accession>A0A0E1WCP2</accession>
<protein>
    <submittedName>
        <fullName evidence="2">Uncharacterized protein</fullName>
    </submittedName>
</protein>
<gene>
    <name evidence="2" type="ORF">BURPS1710A_1346</name>
</gene>
<dbReference type="Proteomes" id="UP000001812">
    <property type="component" value="Chromosome I"/>
</dbReference>
<proteinExistence type="predicted"/>
<dbReference type="AlphaFoldDB" id="A0A0E1WCP2"/>
<evidence type="ECO:0000256" key="1">
    <source>
        <dbReference type="SAM" id="MobiDB-lite"/>
    </source>
</evidence>
<dbReference type="EMBL" id="CM000832">
    <property type="protein sequence ID" value="EET10131.1"/>
    <property type="molecule type" value="Genomic_DNA"/>
</dbReference>
<name>A0A0E1WCP2_BURPE</name>
<dbReference type="HOGENOM" id="CLU_3197165_0_0_4"/>
<organism evidence="2">
    <name type="scientific">Burkholderia pseudomallei 1710a</name>
    <dbReference type="NCBI Taxonomy" id="320371"/>
    <lineage>
        <taxon>Bacteria</taxon>
        <taxon>Pseudomonadati</taxon>
        <taxon>Pseudomonadota</taxon>
        <taxon>Betaproteobacteria</taxon>
        <taxon>Burkholderiales</taxon>
        <taxon>Burkholderiaceae</taxon>
        <taxon>Burkholderia</taxon>
        <taxon>pseudomallei group</taxon>
    </lineage>
</organism>
<evidence type="ECO:0000313" key="2">
    <source>
        <dbReference type="EMBL" id="EET10131.1"/>
    </source>
</evidence>